<name>A0A2P4YMQ2_9STRA</name>
<dbReference type="OrthoDB" id="126960at2759"/>
<evidence type="ECO:0000256" key="1">
    <source>
        <dbReference type="SAM" id="MobiDB-lite"/>
    </source>
</evidence>
<dbReference type="Proteomes" id="UP000237271">
    <property type="component" value="Unassembled WGS sequence"/>
</dbReference>
<comment type="caution">
    <text evidence="2">The sequence shown here is derived from an EMBL/GenBank/DDBJ whole genome shotgun (WGS) entry which is preliminary data.</text>
</comment>
<sequence length="498" mass="56148">MHGIWTSCGKDSIIGASIVFIDSLWRFRFIAVMASVKNDGHTAPLVVNVIAKSFKLKYDVDIKVTIQFTMSDTTPSAKNMADLIDTEQEDCSMHLLNLCVSYGIGLKDNIQTVSVWNDSTESWDKVVTKVTPRGSFDEGGDVIQKLRNLNNYFKTSKERNALRKIQEALLYPKLDPLTDNDVRVAYTCKVIRRSVVVFRRLAETKLKSFKFDAMVMEAPRSNDANESSHRRVVRTRQQFSDAGKTCLRWTLLQLQARFPKLAKESMICILLDPRTKSRAKKIAAVGSIPRKEEKAIYKGGLDYLRYEHRKVFCEMIKQGKVSLDQQSSQSSLLSQESTLSPCSSPPSIGWDDEDELLLGAPIRTTKTRDEVKESEINARADRVTQDWLDLEPEWLEIAQRQIPGKMKEELSKEMTIDKADGMHWALSGLYKHVNVLNWFRDEGESQFPTISLLACIHLGKISSLAFHEGNCNGVPPHPDGQQTRGEATTAQAQQGGSL</sequence>
<feature type="compositionally biased region" description="Polar residues" evidence="1">
    <location>
        <begin position="480"/>
        <end position="498"/>
    </location>
</feature>
<evidence type="ECO:0000313" key="2">
    <source>
        <dbReference type="EMBL" id="POM79081.1"/>
    </source>
</evidence>
<keyword evidence="3" id="KW-1185">Reference proteome</keyword>
<dbReference type="EMBL" id="NCKW01001844">
    <property type="protein sequence ID" value="POM79081.1"/>
    <property type="molecule type" value="Genomic_DNA"/>
</dbReference>
<dbReference type="AlphaFoldDB" id="A0A2P4YMQ2"/>
<protein>
    <recommendedName>
        <fullName evidence="4">HAT C-terminal dimerisation domain-containing protein</fullName>
    </recommendedName>
</protein>
<reference evidence="2 3" key="1">
    <citation type="journal article" date="2017" name="Genome Biol. Evol.">
        <title>Phytophthora megakarya and P. palmivora, closely related causal agents of cacao black pod rot, underwent increases in genome sizes and gene numbers by different mechanisms.</title>
        <authorList>
            <person name="Ali S.S."/>
            <person name="Shao J."/>
            <person name="Lary D.J."/>
            <person name="Kronmiller B."/>
            <person name="Shen D."/>
            <person name="Strem M.D."/>
            <person name="Amoako-Attah I."/>
            <person name="Akrofi A.Y."/>
            <person name="Begoude B.A."/>
            <person name="Ten Hoopen G.M."/>
            <person name="Coulibaly K."/>
            <person name="Kebe B.I."/>
            <person name="Melnick R.L."/>
            <person name="Guiltinan M.J."/>
            <person name="Tyler B.M."/>
            <person name="Meinhardt L.W."/>
            <person name="Bailey B.A."/>
        </authorList>
    </citation>
    <scope>NUCLEOTIDE SEQUENCE [LARGE SCALE GENOMIC DNA]</scope>
    <source>
        <strain evidence="3">sbr112.9</strain>
    </source>
</reference>
<proteinExistence type="predicted"/>
<evidence type="ECO:0008006" key="4">
    <source>
        <dbReference type="Google" id="ProtNLM"/>
    </source>
</evidence>
<organism evidence="2 3">
    <name type="scientific">Phytophthora palmivora</name>
    <dbReference type="NCBI Taxonomy" id="4796"/>
    <lineage>
        <taxon>Eukaryota</taxon>
        <taxon>Sar</taxon>
        <taxon>Stramenopiles</taxon>
        <taxon>Oomycota</taxon>
        <taxon>Peronosporomycetes</taxon>
        <taxon>Peronosporales</taxon>
        <taxon>Peronosporaceae</taxon>
        <taxon>Phytophthora</taxon>
    </lineage>
</organism>
<evidence type="ECO:0000313" key="3">
    <source>
        <dbReference type="Proteomes" id="UP000237271"/>
    </source>
</evidence>
<accession>A0A2P4YMQ2</accession>
<feature type="region of interest" description="Disordered" evidence="1">
    <location>
        <begin position="471"/>
        <end position="498"/>
    </location>
</feature>
<feature type="region of interest" description="Disordered" evidence="1">
    <location>
        <begin position="334"/>
        <end position="353"/>
    </location>
</feature>
<gene>
    <name evidence="2" type="ORF">PHPALM_3318</name>
</gene>